<dbReference type="WBParaSite" id="GPUH_0001286001-mRNA-1">
    <property type="protein sequence ID" value="GPUH_0001286001-mRNA-1"/>
    <property type="gene ID" value="GPUH_0001286001"/>
</dbReference>
<dbReference type="Pfam" id="PF00812">
    <property type="entry name" value="Ephrin"/>
    <property type="match status" value="1"/>
</dbReference>
<name>A0A183DVV5_9BILA</name>
<evidence type="ECO:0000313" key="5">
    <source>
        <dbReference type="EMBL" id="VDN21145.1"/>
    </source>
</evidence>
<protein>
    <submittedName>
        <fullName evidence="7">Ephrin RBD domain-containing protein</fullName>
    </submittedName>
</protein>
<dbReference type="EMBL" id="UYRT01079657">
    <property type="protein sequence ID" value="VDN21145.1"/>
    <property type="molecule type" value="Genomic_DNA"/>
</dbReference>
<dbReference type="Gene3D" id="2.60.40.420">
    <property type="entry name" value="Cupredoxins - blue copper proteins"/>
    <property type="match status" value="1"/>
</dbReference>
<gene>
    <name evidence="5" type="ORF">GPUH_LOCUS12846</name>
</gene>
<feature type="region of interest" description="Disordered" evidence="2">
    <location>
        <begin position="249"/>
        <end position="271"/>
    </location>
</feature>
<feature type="domain" description="Ephrin RBD" evidence="4">
    <location>
        <begin position="33"/>
        <end position="131"/>
    </location>
</feature>
<reference evidence="7" key="1">
    <citation type="submission" date="2016-06" db="UniProtKB">
        <authorList>
            <consortium name="WormBaseParasite"/>
        </authorList>
    </citation>
    <scope>IDENTIFICATION</scope>
</reference>
<keyword evidence="3" id="KW-0732">Signal</keyword>
<evidence type="ECO:0000256" key="3">
    <source>
        <dbReference type="SAM" id="SignalP"/>
    </source>
</evidence>
<dbReference type="InterPro" id="IPR008972">
    <property type="entry name" value="Cupredoxin"/>
</dbReference>
<evidence type="ECO:0000256" key="2">
    <source>
        <dbReference type="SAM" id="MobiDB-lite"/>
    </source>
</evidence>
<organism evidence="7">
    <name type="scientific">Gongylonema pulchrum</name>
    <dbReference type="NCBI Taxonomy" id="637853"/>
    <lineage>
        <taxon>Eukaryota</taxon>
        <taxon>Metazoa</taxon>
        <taxon>Ecdysozoa</taxon>
        <taxon>Nematoda</taxon>
        <taxon>Chromadorea</taxon>
        <taxon>Rhabditida</taxon>
        <taxon>Spirurina</taxon>
        <taxon>Spiruromorpha</taxon>
        <taxon>Spiruroidea</taxon>
        <taxon>Gongylonematidae</taxon>
        <taxon>Gongylonema</taxon>
    </lineage>
</organism>
<feature type="chain" id="PRO_5043138899" evidence="3">
    <location>
        <begin position="30"/>
        <end position="347"/>
    </location>
</feature>
<dbReference type="SUPFAM" id="SSF49503">
    <property type="entry name" value="Cupredoxins"/>
    <property type="match status" value="1"/>
</dbReference>
<evidence type="ECO:0000256" key="1">
    <source>
        <dbReference type="PROSITE-ProRule" id="PRU00884"/>
    </source>
</evidence>
<proteinExistence type="inferred from homology"/>
<evidence type="ECO:0000259" key="4">
    <source>
        <dbReference type="PROSITE" id="PS51551"/>
    </source>
</evidence>
<sequence length="347" mass="40152">MLRYLLLPSFLHGILLQFILTCCLSAGKAYRHHPVHDFFWNSSNPVFGVQTTPFLNVHLLDTIVIHCPRQSIQHFRNFTSEQSTLYLVSKASFDSCQLDSTSRLLGYCDQMNNGGTIQLTPKRHGSKFGRFVTFITFTQERIHCEHAAKLNPISQQFSRPKLFSCPFVGDDENQKNDDILFMTEEFNELTWKKKLRDPRIPKLEQQQFGLPPPSIVASSKNRVFRKFPLIRKIEDDNQPVPFLRRHHGMRRRPKTSRMHDNVDGGKSNERSLDADKSMEIVPRYRKLRRKSGRFVDSRRHFWSPKQFHAESVTDEVESNPNAVWVNDITSKVAHTETLGDSAPDSLG</sequence>
<evidence type="ECO:0000313" key="6">
    <source>
        <dbReference type="Proteomes" id="UP000271098"/>
    </source>
</evidence>
<dbReference type="GO" id="GO:0016020">
    <property type="term" value="C:membrane"/>
    <property type="evidence" value="ECO:0007669"/>
    <property type="project" value="InterPro"/>
</dbReference>
<reference evidence="5 6" key="2">
    <citation type="submission" date="2018-11" db="EMBL/GenBank/DDBJ databases">
        <authorList>
            <consortium name="Pathogen Informatics"/>
        </authorList>
    </citation>
    <scope>NUCLEOTIDE SEQUENCE [LARGE SCALE GENOMIC DNA]</scope>
</reference>
<dbReference type="AlphaFoldDB" id="A0A183DVV5"/>
<comment type="similarity">
    <text evidence="1">Belongs to the ephrin family.</text>
</comment>
<dbReference type="OrthoDB" id="6250301at2759"/>
<keyword evidence="6" id="KW-1185">Reference proteome</keyword>
<dbReference type="Proteomes" id="UP000271098">
    <property type="component" value="Unassembled WGS sequence"/>
</dbReference>
<accession>A0A183DVV5</accession>
<feature type="signal peptide" evidence="3">
    <location>
        <begin position="1"/>
        <end position="29"/>
    </location>
</feature>
<evidence type="ECO:0000313" key="7">
    <source>
        <dbReference type="WBParaSite" id="GPUH_0001286001-mRNA-1"/>
    </source>
</evidence>
<comment type="caution">
    <text evidence="1">Lacks conserved residue(s) required for the propagation of feature annotation.</text>
</comment>
<dbReference type="InterPro" id="IPR001799">
    <property type="entry name" value="Ephrin_RBD"/>
</dbReference>
<dbReference type="PROSITE" id="PS51551">
    <property type="entry name" value="EPHRIN_RBD_2"/>
    <property type="match status" value="1"/>
</dbReference>
<feature type="compositionally biased region" description="Basic and acidic residues" evidence="2">
    <location>
        <begin position="257"/>
        <end position="271"/>
    </location>
</feature>